<accession>A0A1M6HKR3</accession>
<dbReference type="InterPro" id="IPR004843">
    <property type="entry name" value="Calcineurin-like_PHP"/>
</dbReference>
<dbReference type="GO" id="GO:0008758">
    <property type="term" value="F:UDP-2,3-diacylglucosamine hydrolase activity"/>
    <property type="evidence" value="ECO:0007669"/>
    <property type="project" value="TreeGrafter"/>
</dbReference>
<protein>
    <submittedName>
        <fullName evidence="2">Predicted phosphohydrolase, MPP superfamily</fullName>
    </submittedName>
</protein>
<dbReference type="PANTHER" id="PTHR31302">
    <property type="entry name" value="TRANSMEMBRANE PROTEIN WITH METALLOPHOSPHOESTERASE DOMAIN-RELATED"/>
    <property type="match status" value="1"/>
</dbReference>
<proteinExistence type="predicted"/>
<evidence type="ECO:0000313" key="2">
    <source>
        <dbReference type="EMBL" id="SHJ22767.1"/>
    </source>
</evidence>
<dbReference type="OrthoDB" id="9780884at2"/>
<name>A0A1M6HKR3_9ACTN</name>
<dbReference type="EMBL" id="FQZG01000033">
    <property type="protein sequence ID" value="SHJ22767.1"/>
    <property type="molecule type" value="Genomic_DNA"/>
</dbReference>
<organism evidence="2 3">
    <name type="scientific">Tessaracoccus bendigoensis DSM 12906</name>
    <dbReference type="NCBI Taxonomy" id="1123357"/>
    <lineage>
        <taxon>Bacteria</taxon>
        <taxon>Bacillati</taxon>
        <taxon>Actinomycetota</taxon>
        <taxon>Actinomycetes</taxon>
        <taxon>Propionibacteriales</taxon>
        <taxon>Propionibacteriaceae</taxon>
        <taxon>Tessaracoccus</taxon>
    </lineage>
</organism>
<dbReference type="PROSITE" id="PS51257">
    <property type="entry name" value="PROKAR_LIPOPROTEIN"/>
    <property type="match status" value="1"/>
</dbReference>
<evidence type="ECO:0000259" key="1">
    <source>
        <dbReference type="Pfam" id="PF00149"/>
    </source>
</evidence>
<dbReference type="InterPro" id="IPR029052">
    <property type="entry name" value="Metallo-depent_PP-like"/>
</dbReference>
<reference evidence="2 3" key="1">
    <citation type="submission" date="2016-11" db="EMBL/GenBank/DDBJ databases">
        <authorList>
            <person name="Jaros S."/>
            <person name="Januszkiewicz K."/>
            <person name="Wedrychowicz H."/>
        </authorList>
    </citation>
    <scope>NUCLEOTIDE SEQUENCE [LARGE SCALE GENOMIC DNA]</scope>
    <source>
        <strain evidence="2 3">DSM 12906</strain>
    </source>
</reference>
<dbReference type="Proteomes" id="UP000184512">
    <property type="component" value="Unassembled WGS sequence"/>
</dbReference>
<keyword evidence="2" id="KW-0378">Hydrolase</keyword>
<gene>
    <name evidence="2" type="ORF">SAMN02745244_02001</name>
</gene>
<dbReference type="Pfam" id="PF00149">
    <property type="entry name" value="Metallophos"/>
    <property type="match status" value="1"/>
</dbReference>
<dbReference type="RefSeq" id="WP_073187756.1">
    <property type="nucleotide sequence ID" value="NZ_FQZG01000033.1"/>
</dbReference>
<dbReference type="InterPro" id="IPR051158">
    <property type="entry name" value="Metallophosphoesterase_sf"/>
</dbReference>
<dbReference type="SUPFAM" id="SSF56300">
    <property type="entry name" value="Metallo-dependent phosphatases"/>
    <property type="match status" value="1"/>
</dbReference>
<dbReference type="Gene3D" id="3.60.21.10">
    <property type="match status" value="1"/>
</dbReference>
<dbReference type="GO" id="GO:0016020">
    <property type="term" value="C:membrane"/>
    <property type="evidence" value="ECO:0007669"/>
    <property type="project" value="GOC"/>
</dbReference>
<evidence type="ECO:0000313" key="3">
    <source>
        <dbReference type="Proteomes" id="UP000184512"/>
    </source>
</evidence>
<dbReference type="STRING" id="1123357.SAMN02745244_02001"/>
<feature type="domain" description="Calcineurin-like phosphoesterase" evidence="1">
    <location>
        <begin position="48"/>
        <end position="234"/>
    </location>
</feature>
<sequence>MTLRSAARALGAVAAVGGACFGWGLLEAHLYTLRRVEVALLPPGGAAIRVLHISDLHLGPDQERKLAFVRGLRALEPDLVVNTGDNITHPGAVAPLLEAFAAFADVPGVFVFGSNDYYAPQLKNPMRYLTEGPSRLARELPPELPWRRLREGFEGLGWVDLTEHRATLRVAGRDVVFRGTDDGHLRRDRYDEVAGAADPSAALNIGVTHAPYLRLLDAMTADGMDLILAGHTHGGQVCIPGYGALITNCDLDTHRVKGLSSHEAGGNCSALHVSGGLGTSPFAPYRFANRPEATLLTVLPRSA</sequence>
<dbReference type="AlphaFoldDB" id="A0A1M6HKR3"/>
<keyword evidence="3" id="KW-1185">Reference proteome</keyword>
<dbReference type="GO" id="GO:0009245">
    <property type="term" value="P:lipid A biosynthetic process"/>
    <property type="evidence" value="ECO:0007669"/>
    <property type="project" value="TreeGrafter"/>
</dbReference>
<dbReference type="PANTHER" id="PTHR31302:SF20">
    <property type="entry name" value="CONSERVED PROTEIN"/>
    <property type="match status" value="1"/>
</dbReference>